<feature type="signal peptide" evidence="2">
    <location>
        <begin position="1"/>
        <end position="25"/>
    </location>
</feature>
<reference evidence="4 5" key="1">
    <citation type="submission" date="2014-02" db="EMBL/GenBank/DDBJ databases">
        <title>Single nucleus genome sequencing reveals high similarity among nuclei of an endomycorrhizal fungus.</title>
        <authorList>
            <person name="Lin K."/>
            <person name="Geurts R."/>
            <person name="Zhang Z."/>
            <person name="Limpens E."/>
            <person name="Saunders D.G."/>
            <person name="Mu D."/>
            <person name="Pang E."/>
            <person name="Cao H."/>
            <person name="Cha H."/>
            <person name="Lin T."/>
            <person name="Zhou Q."/>
            <person name="Shang Y."/>
            <person name="Li Y."/>
            <person name="Ivanov S."/>
            <person name="Sharma T."/>
            <person name="Velzen R.V."/>
            <person name="Ruijter N.D."/>
            <person name="Aanen D.K."/>
            <person name="Win J."/>
            <person name="Kamoun S."/>
            <person name="Bisseling T."/>
            <person name="Huang S."/>
        </authorList>
    </citation>
    <scope>NUCLEOTIDE SEQUENCE [LARGE SCALE GENOMIC DNA]</scope>
    <source>
        <strain evidence="5">DAOM197198w</strain>
    </source>
</reference>
<proteinExistence type="predicted"/>
<dbReference type="OrthoDB" id="27214at2759"/>
<dbReference type="HOGENOM" id="CLU_025693_0_0_1"/>
<feature type="region of interest" description="Disordered" evidence="1">
    <location>
        <begin position="301"/>
        <end position="354"/>
    </location>
</feature>
<evidence type="ECO:0000313" key="4">
    <source>
        <dbReference type="EMBL" id="EXX59891.1"/>
    </source>
</evidence>
<dbReference type="Pfam" id="PF23658">
    <property type="entry name" value="PDZ_CPAF_rel"/>
    <property type="match status" value="1"/>
</dbReference>
<accession>A0A015KJN8</accession>
<evidence type="ECO:0000259" key="3">
    <source>
        <dbReference type="Pfam" id="PF23658"/>
    </source>
</evidence>
<dbReference type="PANTHER" id="PTHR37049:SF4">
    <property type="entry name" value="RHODANESE DOMAIN-CONTAINING PROTEIN"/>
    <property type="match status" value="1"/>
</dbReference>
<dbReference type="Gene3D" id="3.90.226.10">
    <property type="entry name" value="2-enoyl-CoA Hydratase, Chain A, domain 1"/>
    <property type="match status" value="1"/>
</dbReference>
<feature type="domain" description="CPAF-like PDZ" evidence="3">
    <location>
        <begin position="169"/>
        <end position="283"/>
    </location>
</feature>
<dbReference type="EMBL" id="JEMT01026143">
    <property type="protein sequence ID" value="EXX59891.1"/>
    <property type="molecule type" value="Genomic_DNA"/>
</dbReference>
<feature type="chain" id="PRO_5001475779" description="CPAF-like PDZ domain-containing protein" evidence="2">
    <location>
        <begin position="26"/>
        <end position="683"/>
    </location>
</feature>
<dbReference type="AlphaFoldDB" id="A0A015KJN8"/>
<evidence type="ECO:0000256" key="1">
    <source>
        <dbReference type="SAM" id="MobiDB-lite"/>
    </source>
</evidence>
<dbReference type="Proteomes" id="UP000022910">
    <property type="component" value="Unassembled WGS sequence"/>
</dbReference>
<dbReference type="InterPro" id="IPR052766">
    <property type="entry name" value="S41A_metabolite_peptidase"/>
</dbReference>
<dbReference type="STRING" id="1432141.A0A015KJN8"/>
<dbReference type="InterPro" id="IPR056186">
    <property type="entry name" value="PDZ_CPAF-rel"/>
</dbReference>
<comment type="caution">
    <text evidence="4">The sequence shown here is derived from an EMBL/GenBank/DDBJ whole genome shotgun (WGS) entry which is preliminary data.</text>
</comment>
<evidence type="ECO:0000256" key="2">
    <source>
        <dbReference type="SAM" id="SignalP"/>
    </source>
</evidence>
<keyword evidence="5" id="KW-1185">Reference proteome</keyword>
<dbReference type="InterPro" id="IPR029045">
    <property type="entry name" value="ClpP/crotonase-like_dom_sf"/>
</dbReference>
<protein>
    <recommendedName>
        <fullName evidence="3">CPAF-like PDZ domain-containing protein</fullName>
    </recommendedName>
</protein>
<organism evidence="4 5">
    <name type="scientific">Rhizophagus irregularis (strain DAOM 197198w)</name>
    <name type="common">Glomus intraradices</name>
    <dbReference type="NCBI Taxonomy" id="1432141"/>
    <lineage>
        <taxon>Eukaryota</taxon>
        <taxon>Fungi</taxon>
        <taxon>Fungi incertae sedis</taxon>
        <taxon>Mucoromycota</taxon>
        <taxon>Glomeromycotina</taxon>
        <taxon>Glomeromycetes</taxon>
        <taxon>Glomerales</taxon>
        <taxon>Glomeraceae</taxon>
        <taxon>Rhizophagus</taxon>
    </lineage>
</organism>
<feature type="compositionally biased region" description="Basic and acidic residues" evidence="1">
    <location>
        <begin position="306"/>
        <end position="317"/>
    </location>
</feature>
<gene>
    <name evidence="4" type="ORF">RirG_184980</name>
</gene>
<dbReference type="OMA" id="HTTHAKP"/>
<evidence type="ECO:0000313" key="5">
    <source>
        <dbReference type="Proteomes" id="UP000022910"/>
    </source>
</evidence>
<name>A0A015KJN8_RHIIW</name>
<dbReference type="SUPFAM" id="SSF52096">
    <property type="entry name" value="ClpP/crotonase"/>
    <property type="match status" value="1"/>
</dbReference>
<sequence>MKPFTFIKALIPSLMLLATFHRGESLYVPRTDSSSAPITGGQDGCANIHNTFKKAETESFPFSDIKACYESFAFDNKRRTDTLDTMKKLYTGFYAFADLAKEQPVQGLDYKAMDLISEIDGLSQKSYANDFEFTTDATNLVSQLKDPHTLFFPICYTRFAFTQRLALYATVSQDGTQKIKIFKDSTESHNDDCEVDRIDGVAAIDAITQFARDNIFVSKDLGVRFNLALASLALQNGTYLLQPRSSQFTLRMVLPDKETTTYDLKCGTNTKTITRNWEAVINNPDDLNKFTDAKSYWNNFCANPPSDEKNQPPKEPESPPDVQPVRNVGKEPNVTSTTRKNKRKYHTKKDKKPHDKYCNVAYPIDPLTVNRDLLKSLSPTVKIDNLVFDAKIAQFYTLDNDVGVAVIATYDVGNEITSDTILSAFSNIQAGFKKLADSGAKKLVLDMSNNEGGLTVLSHFVNSLLFPGANPSLPTDFRLNDIVKGAILKASNGTNSIFTFSEYLKVDAKEFDNVNDFLASKFIENDIGNINGFFTASQSSLPWKSSDMIMLTNGFCGSSCASTSLLLSELHGVKSVAVGGFPNTPLSFSSFPGGQVFLLDDPLKRGFDLKTNFNSLELSNEPDFPKDMPTNTMLTFTVRKAFSTANPDQVLEYSFIPSTNHIFFDESSIRDPSKLWSQASTFI</sequence>
<keyword evidence="2" id="KW-0732">Signal</keyword>
<dbReference type="PANTHER" id="PTHR37049">
    <property type="entry name" value="PEPTIDASE S41 FAMILY PROTEIN"/>
    <property type="match status" value="1"/>
</dbReference>
<feature type="compositionally biased region" description="Basic residues" evidence="1">
    <location>
        <begin position="339"/>
        <end position="351"/>
    </location>
</feature>